<evidence type="ECO:0000256" key="5">
    <source>
        <dbReference type="ARBA" id="ARBA00023251"/>
    </source>
</evidence>
<dbReference type="InterPro" id="IPR013525">
    <property type="entry name" value="ABC2_TM"/>
</dbReference>
<dbReference type="EMBL" id="BAAAPC010000006">
    <property type="protein sequence ID" value="GAA1991626.1"/>
    <property type="molecule type" value="Genomic_DNA"/>
</dbReference>
<evidence type="ECO:0000256" key="4">
    <source>
        <dbReference type="ARBA" id="ARBA00023136"/>
    </source>
</evidence>
<evidence type="ECO:0000256" key="3">
    <source>
        <dbReference type="ARBA" id="ARBA00022989"/>
    </source>
</evidence>
<proteinExistence type="inferred from homology"/>
<dbReference type="RefSeq" id="WP_344105647.1">
    <property type="nucleotide sequence ID" value="NZ_BAAAPC010000006.1"/>
</dbReference>
<comment type="caution">
    <text evidence="8">The sequence shown here is derived from an EMBL/GenBank/DDBJ whole genome shotgun (WGS) entry which is preliminary data.</text>
</comment>
<comment type="similarity">
    <text evidence="6">Belongs to the ABC-2 integral membrane protein family.</text>
</comment>
<feature type="domain" description="ABC transmembrane type-2" evidence="7">
    <location>
        <begin position="48"/>
        <end position="273"/>
    </location>
</feature>
<feature type="transmembrane region" description="Helical" evidence="6">
    <location>
        <begin position="47"/>
        <end position="68"/>
    </location>
</feature>
<keyword evidence="6" id="KW-1003">Cell membrane</keyword>
<dbReference type="InterPro" id="IPR047817">
    <property type="entry name" value="ABC2_TM_bact-type"/>
</dbReference>
<gene>
    <name evidence="8" type="ORF">GCM10009799_16900</name>
</gene>
<dbReference type="PROSITE" id="PS51012">
    <property type="entry name" value="ABC_TM2"/>
    <property type="match status" value="1"/>
</dbReference>
<organism evidence="8 9">
    <name type="scientific">Nocardiopsis rhodophaea</name>
    <dbReference type="NCBI Taxonomy" id="280238"/>
    <lineage>
        <taxon>Bacteria</taxon>
        <taxon>Bacillati</taxon>
        <taxon>Actinomycetota</taxon>
        <taxon>Actinomycetes</taxon>
        <taxon>Streptosporangiales</taxon>
        <taxon>Nocardiopsidaceae</taxon>
        <taxon>Nocardiopsis</taxon>
    </lineage>
</organism>
<dbReference type="PANTHER" id="PTHR43229:SF2">
    <property type="entry name" value="NODULATION PROTEIN J"/>
    <property type="match status" value="1"/>
</dbReference>
<sequence>MSATSTATSTVTPAAETRPDRTGIMHVLRDTWIICLRQLRPSLRNPIAMFVFGMLQPVLYLVLFGPLLTAIPGAVGDDPWGWFVPGILAMLGLFGTAFAGFGLLPELRNGSHERLLATPTSRVALLLGRVMRDVVVLLIQAVVLLVGVTAFGFRASVLGVLVGLLLLAVLGVGLGTFSYLLAMVLKVEHMFAALLQTVIMPLILTSGLLLPMDQGPRWLYIVSRFNPVTHVVEAERALFAGHFTDPSIAIGSLVAVVVAVLALALGVGSMRRINA</sequence>
<feature type="transmembrane region" description="Helical" evidence="6">
    <location>
        <begin position="134"/>
        <end position="153"/>
    </location>
</feature>
<evidence type="ECO:0000256" key="2">
    <source>
        <dbReference type="ARBA" id="ARBA00022692"/>
    </source>
</evidence>
<keyword evidence="2 6" id="KW-0812">Transmembrane</keyword>
<feature type="transmembrane region" description="Helical" evidence="6">
    <location>
        <begin position="248"/>
        <end position="268"/>
    </location>
</feature>
<accession>A0ABN2SU83</accession>
<keyword evidence="3 6" id="KW-1133">Transmembrane helix</keyword>
<dbReference type="PIRSF" id="PIRSF006648">
    <property type="entry name" value="DrrB"/>
    <property type="match status" value="1"/>
</dbReference>
<reference evidence="8 9" key="1">
    <citation type="journal article" date="2019" name="Int. J. Syst. Evol. Microbiol.">
        <title>The Global Catalogue of Microorganisms (GCM) 10K type strain sequencing project: providing services to taxonomists for standard genome sequencing and annotation.</title>
        <authorList>
            <consortium name="The Broad Institute Genomics Platform"/>
            <consortium name="The Broad Institute Genome Sequencing Center for Infectious Disease"/>
            <person name="Wu L."/>
            <person name="Ma J."/>
        </authorList>
    </citation>
    <scope>NUCLEOTIDE SEQUENCE [LARGE SCALE GENOMIC DNA]</scope>
    <source>
        <strain evidence="8 9">JCM 15313</strain>
    </source>
</reference>
<keyword evidence="6" id="KW-0813">Transport</keyword>
<dbReference type="Pfam" id="PF01061">
    <property type="entry name" value="ABC2_membrane"/>
    <property type="match status" value="1"/>
</dbReference>
<evidence type="ECO:0000313" key="9">
    <source>
        <dbReference type="Proteomes" id="UP001501585"/>
    </source>
</evidence>
<keyword evidence="5" id="KW-0046">Antibiotic resistance</keyword>
<feature type="transmembrane region" description="Helical" evidence="6">
    <location>
        <begin position="191"/>
        <end position="210"/>
    </location>
</feature>
<dbReference type="PRINTS" id="PR00164">
    <property type="entry name" value="ABC2TRNSPORT"/>
</dbReference>
<evidence type="ECO:0000256" key="6">
    <source>
        <dbReference type="RuleBase" id="RU361157"/>
    </source>
</evidence>
<evidence type="ECO:0000259" key="7">
    <source>
        <dbReference type="PROSITE" id="PS51012"/>
    </source>
</evidence>
<evidence type="ECO:0000256" key="1">
    <source>
        <dbReference type="ARBA" id="ARBA00004141"/>
    </source>
</evidence>
<protein>
    <recommendedName>
        <fullName evidence="6">Transport permease protein</fullName>
    </recommendedName>
</protein>
<feature type="transmembrane region" description="Helical" evidence="6">
    <location>
        <begin position="159"/>
        <end position="184"/>
    </location>
</feature>
<evidence type="ECO:0000313" key="8">
    <source>
        <dbReference type="EMBL" id="GAA1991626.1"/>
    </source>
</evidence>
<dbReference type="Proteomes" id="UP001501585">
    <property type="component" value="Unassembled WGS sequence"/>
</dbReference>
<keyword evidence="9" id="KW-1185">Reference proteome</keyword>
<comment type="subcellular location">
    <subcellularLocation>
        <location evidence="6">Cell membrane</location>
        <topology evidence="6">Multi-pass membrane protein</topology>
    </subcellularLocation>
    <subcellularLocation>
        <location evidence="1">Membrane</location>
        <topology evidence="1">Multi-pass membrane protein</topology>
    </subcellularLocation>
</comment>
<keyword evidence="4 6" id="KW-0472">Membrane</keyword>
<dbReference type="InterPro" id="IPR051784">
    <property type="entry name" value="Nod_factor_ABC_transporter"/>
</dbReference>
<dbReference type="PANTHER" id="PTHR43229">
    <property type="entry name" value="NODULATION PROTEIN J"/>
    <property type="match status" value="1"/>
</dbReference>
<name>A0ABN2SU83_9ACTN</name>
<feature type="transmembrane region" description="Helical" evidence="6">
    <location>
        <begin position="80"/>
        <end position="104"/>
    </location>
</feature>
<dbReference type="InterPro" id="IPR000412">
    <property type="entry name" value="ABC_2_transport"/>
</dbReference>